<dbReference type="GO" id="GO:0007188">
    <property type="term" value="P:adenylate cyclase-modulating G protein-coupled receptor signaling pathway"/>
    <property type="evidence" value="ECO:0007669"/>
    <property type="project" value="TreeGrafter"/>
</dbReference>
<evidence type="ECO:0000256" key="10">
    <source>
        <dbReference type="PIRSR" id="PIRSR601019-2"/>
    </source>
</evidence>
<dbReference type="Proteomes" id="UP001239994">
    <property type="component" value="Unassembled WGS sequence"/>
</dbReference>
<dbReference type="GO" id="GO:0005834">
    <property type="term" value="C:heterotrimeric G-protein complex"/>
    <property type="evidence" value="ECO:0007669"/>
    <property type="project" value="TreeGrafter"/>
</dbReference>
<dbReference type="GO" id="GO:0031852">
    <property type="term" value="F:mu-type opioid receptor binding"/>
    <property type="evidence" value="ECO:0007669"/>
    <property type="project" value="TreeGrafter"/>
</dbReference>
<keyword evidence="4 10" id="KW-0460">Magnesium</keyword>
<evidence type="ECO:0000256" key="6">
    <source>
        <dbReference type="ARBA" id="ARBA00023139"/>
    </source>
</evidence>
<dbReference type="PANTHER" id="PTHR10218:SF362">
    <property type="entry name" value="G PROTEIN ALPHA O SUBUNIT"/>
    <property type="match status" value="1"/>
</dbReference>
<evidence type="ECO:0000256" key="4">
    <source>
        <dbReference type="ARBA" id="ARBA00022842"/>
    </source>
</evidence>
<dbReference type="AlphaFoldDB" id="A0AAD8YQY0"/>
<dbReference type="Gene3D" id="3.40.50.300">
    <property type="entry name" value="P-loop containing nucleotide triphosphate hydrolases"/>
    <property type="match status" value="1"/>
</dbReference>
<dbReference type="SUPFAM" id="SSF52540">
    <property type="entry name" value="P-loop containing nucleoside triphosphate hydrolases"/>
    <property type="match status" value="1"/>
</dbReference>
<evidence type="ECO:0000256" key="7">
    <source>
        <dbReference type="ARBA" id="ARBA00023224"/>
    </source>
</evidence>
<evidence type="ECO:0000313" key="11">
    <source>
        <dbReference type="EMBL" id="KAK1784604.1"/>
    </source>
</evidence>
<name>A0AAD8YQY0_9TELE</name>
<keyword evidence="12" id="KW-1185">Reference proteome</keyword>
<dbReference type="GO" id="GO:0007212">
    <property type="term" value="P:G protein-coupled dopamine receptor signaling pathway"/>
    <property type="evidence" value="ECO:0007669"/>
    <property type="project" value="TreeGrafter"/>
</dbReference>
<keyword evidence="3 9" id="KW-0547">Nucleotide-binding</keyword>
<comment type="caution">
    <text evidence="11">The sequence shown here is derived from an EMBL/GenBank/DDBJ whole genome shotgun (WGS) entry which is preliminary data.</text>
</comment>
<dbReference type="InterPro" id="IPR027417">
    <property type="entry name" value="P-loop_NTPase"/>
</dbReference>
<protein>
    <submittedName>
        <fullName evidence="11">Uncharacterized protein</fullName>
    </submittedName>
</protein>
<keyword evidence="7" id="KW-0807">Transducer</keyword>
<dbReference type="GO" id="GO:0031821">
    <property type="term" value="F:G protein-coupled serotonin receptor binding"/>
    <property type="evidence" value="ECO:0007669"/>
    <property type="project" value="TreeGrafter"/>
</dbReference>
<keyword evidence="5 9" id="KW-0342">GTP-binding</keyword>
<evidence type="ECO:0000256" key="2">
    <source>
        <dbReference type="ARBA" id="ARBA00022723"/>
    </source>
</evidence>
<dbReference type="GO" id="GO:0003924">
    <property type="term" value="F:GTPase activity"/>
    <property type="evidence" value="ECO:0007669"/>
    <property type="project" value="InterPro"/>
</dbReference>
<keyword evidence="8" id="KW-0449">Lipoprotein</keyword>
<organism evidence="11 12">
    <name type="scientific">Electrophorus voltai</name>
    <dbReference type="NCBI Taxonomy" id="2609070"/>
    <lineage>
        <taxon>Eukaryota</taxon>
        <taxon>Metazoa</taxon>
        <taxon>Chordata</taxon>
        <taxon>Craniata</taxon>
        <taxon>Vertebrata</taxon>
        <taxon>Euteleostomi</taxon>
        <taxon>Actinopterygii</taxon>
        <taxon>Neopterygii</taxon>
        <taxon>Teleostei</taxon>
        <taxon>Ostariophysi</taxon>
        <taxon>Gymnotiformes</taxon>
        <taxon>Gymnotoidei</taxon>
        <taxon>Gymnotidae</taxon>
        <taxon>Electrophorus</taxon>
    </lineage>
</organism>
<reference evidence="11" key="1">
    <citation type="submission" date="2023-03" db="EMBL/GenBank/DDBJ databases">
        <title>Electrophorus voltai genome.</title>
        <authorList>
            <person name="Bian C."/>
        </authorList>
    </citation>
    <scope>NUCLEOTIDE SEQUENCE</scope>
    <source>
        <strain evidence="11">CB-2022</strain>
        <tissue evidence="11">Muscle</tissue>
    </source>
</reference>
<dbReference type="GO" id="GO:0005737">
    <property type="term" value="C:cytoplasm"/>
    <property type="evidence" value="ECO:0007669"/>
    <property type="project" value="TreeGrafter"/>
</dbReference>
<evidence type="ECO:0000256" key="1">
    <source>
        <dbReference type="ARBA" id="ARBA00022707"/>
    </source>
</evidence>
<proteinExistence type="predicted"/>
<evidence type="ECO:0000256" key="8">
    <source>
        <dbReference type="ARBA" id="ARBA00023288"/>
    </source>
</evidence>
<dbReference type="GO" id="GO:0046872">
    <property type="term" value="F:metal ion binding"/>
    <property type="evidence" value="ECO:0007669"/>
    <property type="project" value="UniProtKB-KW"/>
</dbReference>
<keyword evidence="2 10" id="KW-0479">Metal-binding</keyword>
<evidence type="ECO:0000313" key="12">
    <source>
        <dbReference type="Proteomes" id="UP001239994"/>
    </source>
</evidence>
<feature type="binding site" evidence="10">
    <location>
        <position position="47"/>
    </location>
    <ligand>
        <name>Mg(2+)</name>
        <dbReference type="ChEBI" id="CHEBI:18420"/>
    </ligand>
</feature>
<dbReference type="GO" id="GO:0051430">
    <property type="term" value="F:corticotropin-releasing hormone receptor 1 binding"/>
    <property type="evidence" value="ECO:0007669"/>
    <property type="project" value="TreeGrafter"/>
</dbReference>
<keyword evidence="1" id="KW-0519">Myristate</keyword>
<evidence type="ECO:0000256" key="3">
    <source>
        <dbReference type="ARBA" id="ARBA00022741"/>
    </source>
</evidence>
<dbReference type="GO" id="GO:0031683">
    <property type="term" value="F:G-protein beta/gamma-subunit complex binding"/>
    <property type="evidence" value="ECO:0007669"/>
    <property type="project" value="InterPro"/>
</dbReference>
<accession>A0AAD8YQY0</accession>
<dbReference type="GO" id="GO:0005525">
    <property type="term" value="F:GTP binding"/>
    <property type="evidence" value="ECO:0007669"/>
    <property type="project" value="UniProtKB-KW"/>
</dbReference>
<dbReference type="InterPro" id="IPR001019">
    <property type="entry name" value="Gprotein_alpha_su"/>
</dbReference>
<dbReference type="EMBL" id="JAROKS010000026">
    <property type="protein sequence ID" value="KAK1784604.1"/>
    <property type="molecule type" value="Genomic_DNA"/>
</dbReference>
<feature type="binding site" evidence="9">
    <location>
        <begin position="43"/>
        <end position="48"/>
    </location>
    <ligand>
        <name>GTP</name>
        <dbReference type="ChEBI" id="CHEBI:37565"/>
    </ligand>
</feature>
<dbReference type="PANTHER" id="PTHR10218">
    <property type="entry name" value="GTP-BINDING PROTEIN ALPHA SUBUNIT"/>
    <property type="match status" value="1"/>
</dbReference>
<evidence type="ECO:0000256" key="5">
    <source>
        <dbReference type="ARBA" id="ARBA00023134"/>
    </source>
</evidence>
<keyword evidence="6" id="KW-0564">Palmitate</keyword>
<gene>
    <name evidence="11" type="ORF">P4O66_003297</name>
</gene>
<evidence type="ECO:0000256" key="9">
    <source>
        <dbReference type="PIRSR" id="PIRSR601019-1"/>
    </source>
</evidence>
<sequence length="228" mass="24575">MGCTLSAEERAALDRSKAIEKNLKEDGITAAKDVKLLLLGAGESGKSTIVKQMKRSQGGALLLSFGHTSPFHKPQPSGSSNLLRNDRAGEIITLWEMVRKPWIVDKAWEVLAADGTLPAAQVACAAFWVFLLLQSLPPVKYEASSYFLCACVAVPVRAFTGEGGGVAVISTPPITNSFLVAPVPVRHRLLHALLPSHLRHQLPSTCLLCQDCANPPRPPRTVPRVGVW</sequence>